<dbReference type="Proteomes" id="UP001360953">
    <property type="component" value="Unassembled WGS sequence"/>
</dbReference>
<dbReference type="PANTHER" id="PTHR33112:SF16">
    <property type="entry name" value="HETEROKARYON INCOMPATIBILITY DOMAIN-CONTAINING PROTEIN"/>
    <property type="match status" value="1"/>
</dbReference>
<organism evidence="3 4">
    <name type="scientific">Phyllosticta citribraziliensis</name>
    <dbReference type="NCBI Taxonomy" id="989973"/>
    <lineage>
        <taxon>Eukaryota</taxon>
        <taxon>Fungi</taxon>
        <taxon>Dikarya</taxon>
        <taxon>Ascomycota</taxon>
        <taxon>Pezizomycotina</taxon>
        <taxon>Dothideomycetes</taxon>
        <taxon>Dothideomycetes incertae sedis</taxon>
        <taxon>Botryosphaeriales</taxon>
        <taxon>Phyllostictaceae</taxon>
        <taxon>Phyllosticta</taxon>
    </lineage>
</organism>
<feature type="domain" description="Heterokaryon incompatibility" evidence="2">
    <location>
        <begin position="96"/>
        <end position="238"/>
    </location>
</feature>
<keyword evidence="4" id="KW-1185">Reference proteome</keyword>
<dbReference type="InterPro" id="IPR010730">
    <property type="entry name" value="HET"/>
</dbReference>
<evidence type="ECO:0000313" key="3">
    <source>
        <dbReference type="EMBL" id="KAK7539339.1"/>
    </source>
</evidence>
<sequence length="624" mass="72006">MSDSSDEWKDWTTDSSDSEDEWFDAKPFIELSLSAYERKAREYLERDLSTINWERLKSKLNNATFVPKLHPVPRWLRLIDVVQRKIVRVPRQPFDYVCLSYTWGKVKEFQARVDNITRLQEDGALDSPENPEEPMGPNNLGVPATIQDAMTACQSLGQRYLWVDRLCIVQDGPKEDIQAHFDGIGRIYNHALVTLIAYEGNDARYGLHGISRPIDPKASGNDSWTRSAWLKRGWTYQEAVLSRNVVFFLREGVIFEHEGEAFLSRGLQEPRISQHTTMFHGAVQYCEAVENYTERMLSYRHDIVNAFSGICNHLFDKNHLFGMPRNDFDSAMHWWVKDGQGRRRPSTNGHIFPTWCWASMEGQILFPRDLRNLVIPFWAFVDKIDSKGKVSLDYPRPNFGMFGQGSKKNDALMRMAIHAYVNGYISVSPTENISRDMTTTEFGNKFPSYADFWKYSRGIRSNNPSQNPDVEPLYFREFSEQQKSLAKSPGRILVHSWISRLDVTHKVDRHGSIGLHIFHGRDCIGAGFAEAISGPSLRRGSLTFFALSACLCEAWELKQVFSPLEIFNSQFSDPDPRRQCFYVAIIAIEESEEDGVFHRIGTGLIRFDAWFEKLERERRSFVLE</sequence>
<proteinExistence type="predicted"/>
<feature type="compositionally biased region" description="Basic and acidic residues" evidence="1">
    <location>
        <begin position="1"/>
        <end position="12"/>
    </location>
</feature>
<dbReference type="EMBL" id="JBBPEH010000004">
    <property type="protein sequence ID" value="KAK7539339.1"/>
    <property type="molecule type" value="Genomic_DNA"/>
</dbReference>
<dbReference type="Pfam" id="PF06985">
    <property type="entry name" value="HET"/>
    <property type="match status" value="1"/>
</dbReference>
<gene>
    <name evidence="3" type="ORF">J3D65DRAFT_276324</name>
</gene>
<reference evidence="3 4" key="1">
    <citation type="submission" date="2024-04" db="EMBL/GenBank/DDBJ databases">
        <title>Phyllosticta paracitricarpa is synonymous to the EU quarantine fungus P. citricarpa based on phylogenomic analyses.</title>
        <authorList>
            <consortium name="Lawrence Berkeley National Laboratory"/>
            <person name="Van ingen-buijs V.A."/>
            <person name="Van westerhoven A.C."/>
            <person name="Haridas S."/>
            <person name="Skiadas P."/>
            <person name="Martin F."/>
            <person name="Groenewald J.Z."/>
            <person name="Crous P.W."/>
            <person name="Seidl M.F."/>
        </authorList>
    </citation>
    <scope>NUCLEOTIDE SEQUENCE [LARGE SCALE GENOMIC DNA]</scope>
    <source>
        <strain evidence="3 4">CPC 17464</strain>
    </source>
</reference>
<dbReference type="RefSeq" id="XP_066656610.1">
    <property type="nucleotide sequence ID" value="XM_066795016.1"/>
</dbReference>
<accession>A0ABR1LVZ7</accession>
<comment type="caution">
    <text evidence="3">The sequence shown here is derived from an EMBL/GenBank/DDBJ whole genome shotgun (WGS) entry which is preliminary data.</text>
</comment>
<evidence type="ECO:0000313" key="4">
    <source>
        <dbReference type="Proteomes" id="UP001360953"/>
    </source>
</evidence>
<evidence type="ECO:0000256" key="1">
    <source>
        <dbReference type="SAM" id="MobiDB-lite"/>
    </source>
</evidence>
<dbReference type="PANTHER" id="PTHR33112">
    <property type="entry name" value="DOMAIN PROTEIN, PUTATIVE-RELATED"/>
    <property type="match status" value="1"/>
</dbReference>
<protein>
    <submittedName>
        <fullName evidence="3">Heterokaryon incompatibility protein-domain-containing protein</fullName>
    </submittedName>
</protein>
<dbReference type="GeneID" id="92027922"/>
<evidence type="ECO:0000259" key="2">
    <source>
        <dbReference type="Pfam" id="PF06985"/>
    </source>
</evidence>
<name>A0ABR1LVZ7_9PEZI</name>
<feature type="region of interest" description="Disordered" evidence="1">
    <location>
        <begin position="1"/>
        <end position="20"/>
    </location>
</feature>